<gene>
    <name evidence="1" type="ORF">DPMN_043430</name>
</gene>
<organism evidence="1 2">
    <name type="scientific">Dreissena polymorpha</name>
    <name type="common">Zebra mussel</name>
    <name type="synonym">Mytilus polymorpha</name>
    <dbReference type="NCBI Taxonomy" id="45954"/>
    <lineage>
        <taxon>Eukaryota</taxon>
        <taxon>Metazoa</taxon>
        <taxon>Spiralia</taxon>
        <taxon>Lophotrochozoa</taxon>
        <taxon>Mollusca</taxon>
        <taxon>Bivalvia</taxon>
        <taxon>Autobranchia</taxon>
        <taxon>Heteroconchia</taxon>
        <taxon>Euheterodonta</taxon>
        <taxon>Imparidentia</taxon>
        <taxon>Neoheterodontei</taxon>
        <taxon>Myida</taxon>
        <taxon>Dreissenoidea</taxon>
        <taxon>Dreissenidae</taxon>
        <taxon>Dreissena</taxon>
    </lineage>
</organism>
<sequence>MDALQNDNTKLEPLVKKLEYRNNEMNLTIKTLNTRISMFEKGTTPSSTHIIENVSVSDEFVSSSLTNTLNSDQAGRSKHKFVISCQALHDKISDIVFGEMEKKVDLIAKAFNNSSQSTCGDDSSAPSTSSLNTQYINTTDPKPFTGGPLFHATPPLPTHIIPPQTQKWTPPTFPIPPPGFPWYKGVSDYPPTSSHHPMPGNGQPVHHATCYCPITVTILHQEVFSRRLVPHVSHRVMTLIVPQLEVFS</sequence>
<name>A0A9D4HVK7_DREPO</name>
<reference evidence="1" key="2">
    <citation type="submission" date="2020-11" db="EMBL/GenBank/DDBJ databases">
        <authorList>
            <person name="McCartney M.A."/>
            <person name="Auch B."/>
            <person name="Kono T."/>
            <person name="Mallez S."/>
            <person name="Becker A."/>
            <person name="Gohl D.M."/>
            <person name="Silverstein K.A.T."/>
            <person name="Koren S."/>
            <person name="Bechman K.B."/>
            <person name="Herman A."/>
            <person name="Abrahante J.E."/>
            <person name="Garbe J."/>
        </authorList>
    </citation>
    <scope>NUCLEOTIDE SEQUENCE</scope>
    <source>
        <strain evidence="1">Duluth1</strain>
        <tissue evidence="1">Whole animal</tissue>
    </source>
</reference>
<evidence type="ECO:0000313" key="2">
    <source>
        <dbReference type="Proteomes" id="UP000828390"/>
    </source>
</evidence>
<keyword evidence="2" id="KW-1185">Reference proteome</keyword>
<protein>
    <submittedName>
        <fullName evidence="1">Uncharacterized protein</fullName>
    </submittedName>
</protein>
<dbReference type="Proteomes" id="UP000828390">
    <property type="component" value="Unassembled WGS sequence"/>
</dbReference>
<reference evidence="1" key="1">
    <citation type="journal article" date="2019" name="bioRxiv">
        <title>The Genome of the Zebra Mussel, Dreissena polymorpha: A Resource for Invasive Species Research.</title>
        <authorList>
            <person name="McCartney M.A."/>
            <person name="Auch B."/>
            <person name="Kono T."/>
            <person name="Mallez S."/>
            <person name="Zhang Y."/>
            <person name="Obille A."/>
            <person name="Becker A."/>
            <person name="Abrahante J.E."/>
            <person name="Garbe J."/>
            <person name="Badalamenti J.P."/>
            <person name="Herman A."/>
            <person name="Mangelson H."/>
            <person name="Liachko I."/>
            <person name="Sullivan S."/>
            <person name="Sone E.D."/>
            <person name="Koren S."/>
            <person name="Silverstein K.A.T."/>
            <person name="Beckman K.B."/>
            <person name="Gohl D.M."/>
        </authorList>
    </citation>
    <scope>NUCLEOTIDE SEQUENCE</scope>
    <source>
        <strain evidence="1">Duluth1</strain>
        <tissue evidence="1">Whole animal</tissue>
    </source>
</reference>
<dbReference type="AlphaFoldDB" id="A0A9D4HVK7"/>
<evidence type="ECO:0000313" key="1">
    <source>
        <dbReference type="EMBL" id="KAH3736855.1"/>
    </source>
</evidence>
<comment type="caution">
    <text evidence="1">The sequence shown here is derived from an EMBL/GenBank/DDBJ whole genome shotgun (WGS) entry which is preliminary data.</text>
</comment>
<accession>A0A9D4HVK7</accession>
<dbReference type="EMBL" id="JAIWYP010000011">
    <property type="protein sequence ID" value="KAH3736855.1"/>
    <property type="molecule type" value="Genomic_DNA"/>
</dbReference>
<proteinExistence type="predicted"/>